<proteinExistence type="predicted"/>
<sequence>MSLTYAASAARVFSGRTDFADRGRVVSDVLARVGLAVSRSINCENSASGLGPVTARSVQRCSELILSKSSLKYGQYHRPLNDYRRRMRENGGHTGIERPK</sequence>
<keyword evidence="2" id="KW-1185">Reference proteome</keyword>
<name>A0ABN8ISQ2_9NEOP</name>
<organism evidence="1 2">
    <name type="scientific">Iphiclides podalirius</name>
    <name type="common">scarce swallowtail</name>
    <dbReference type="NCBI Taxonomy" id="110791"/>
    <lineage>
        <taxon>Eukaryota</taxon>
        <taxon>Metazoa</taxon>
        <taxon>Ecdysozoa</taxon>
        <taxon>Arthropoda</taxon>
        <taxon>Hexapoda</taxon>
        <taxon>Insecta</taxon>
        <taxon>Pterygota</taxon>
        <taxon>Neoptera</taxon>
        <taxon>Endopterygota</taxon>
        <taxon>Lepidoptera</taxon>
        <taxon>Glossata</taxon>
        <taxon>Ditrysia</taxon>
        <taxon>Papilionoidea</taxon>
        <taxon>Papilionidae</taxon>
        <taxon>Papilioninae</taxon>
        <taxon>Iphiclides</taxon>
    </lineage>
</organism>
<evidence type="ECO:0000313" key="2">
    <source>
        <dbReference type="Proteomes" id="UP000837857"/>
    </source>
</evidence>
<reference evidence="1" key="1">
    <citation type="submission" date="2022-03" db="EMBL/GenBank/DDBJ databases">
        <authorList>
            <person name="Martin H S."/>
        </authorList>
    </citation>
    <scope>NUCLEOTIDE SEQUENCE</scope>
</reference>
<feature type="non-terminal residue" evidence="1">
    <location>
        <position position="100"/>
    </location>
</feature>
<dbReference type="Proteomes" id="UP000837857">
    <property type="component" value="Chromosome 27"/>
</dbReference>
<accession>A0ABN8ISQ2</accession>
<dbReference type="EMBL" id="OW152839">
    <property type="protein sequence ID" value="CAH2060461.1"/>
    <property type="molecule type" value="Genomic_DNA"/>
</dbReference>
<evidence type="ECO:0000313" key="1">
    <source>
        <dbReference type="EMBL" id="CAH2060461.1"/>
    </source>
</evidence>
<gene>
    <name evidence="1" type="ORF">IPOD504_LOCUS11063</name>
</gene>
<protein>
    <submittedName>
        <fullName evidence="1">Uncharacterized protein</fullName>
    </submittedName>
</protein>